<evidence type="ECO:0000313" key="2">
    <source>
        <dbReference type="Proteomes" id="UP000694547"/>
    </source>
</evidence>
<reference evidence="1 2" key="1">
    <citation type="submission" date="2018-10" db="EMBL/GenBank/DDBJ databases">
        <title>Improved assembly of the deer mouse Peromyscus maniculatus genome.</title>
        <authorList>
            <person name="Lassance J.-M."/>
            <person name="Hoekstra H.E."/>
        </authorList>
    </citation>
    <scope>NUCLEOTIDE SEQUENCE [LARGE SCALE GENOMIC DNA]</scope>
</reference>
<accession>A0A8C8T5L2</accession>
<dbReference type="GO" id="GO:0005615">
    <property type="term" value="C:extracellular space"/>
    <property type="evidence" value="ECO:0007669"/>
    <property type="project" value="TreeGrafter"/>
</dbReference>
<keyword evidence="2" id="KW-1185">Reference proteome</keyword>
<dbReference type="Ensembl" id="ENSPEMT00000008326.2">
    <property type="protein sequence ID" value="ENSPEMP00000004631.1"/>
    <property type="gene ID" value="ENSPEMG00000006976.2"/>
</dbReference>
<dbReference type="InterPro" id="IPR027987">
    <property type="entry name" value="IL-31"/>
</dbReference>
<dbReference type="PANTHER" id="PTHR38652:SF1">
    <property type="entry name" value="INTERLEUKIN-31"/>
    <property type="match status" value="1"/>
</dbReference>
<name>A0A8C8T5L2_PERMB</name>
<reference evidence="1" key="3">
    <citation type="submission" date="2025-09" db="UniProtKB">
        <authorList>
            <consortium name="Ensembl"/>
        </authorList>
    </citation>
    <scope>IDENTIFICATION</scope>
</reference>
<proteinExistence type="predicted"/>
<evidence type="ECO:0008006" key="3">
    <source>
        <dbReference type="Google" id="ProtNLM"/>
    </source>
</evidence>
<dbReference type="PANTHER" id="PTHR38652">
    <property type="entry name" value="INTERLEUKIN-31"/>
    <property type="match status" value="1"/>
</dbReference>
<dbReference type="GeneTree" id="ENSGT00390000018074"/>
<dbReference type="GO" id="GO:0005126">
    <property type="term" value="F:cytokine receptor binding"/>
    <property type="evidence" value="ECO:0007669"/>
    <property type="project" value="TreeGrafter"/>
</dbReference>
<sequence length="173" mass="18888">GEHPPSSRCHTGIHADTASEGPTKPALMLLCCMGTWLAICSLPFGAPTAKIGTILEFLKGDLEELYKNYSKCQAAGMETDESLQLPCFTPGCEASANISTIKAYLEEVERLNENNISTAHIRKRLDDIRCSDPPKPSVSGPEDFYERKIFTLTVFKRLSDCMAKLGAKNNTSG</sequence>
<dbReference type="AlphaFoldDB" id="A0A8C8T5L2"/>
<dbReference type="Pfam" id="PF15209">
    <property type="entry name" value="IL31"/>
    <property type="match status" value="1"/>
</dbReference>
<dbReference type="GO" id="GO:0005125">
    <property type="term" value="F:cytokine activity"/>
    <property type="evidence" value="ECO:0007669"/>
    <property type="project" value="TreeGrafter"/>
</dbReference>
<evidence type="ECO:0000313" key="1">
    <source>
        <dbReference type="Ensembl" id="ENSPEMP00000004631.1"/>
    </source>
</evidence>
<reference evidence="1" key="2">
    <citation type="submission" date="2025-08" db="UniProtKB">
        <authorList>
            <consortium name="Ensembl"/>
        </authorList>
    </citation>
    <scope>IDENTIFICATION</scope>
</reference>
<dbReference type="Proteomes" id="UP000694547">
    <property type="component" value="Chromosome 23"/>
</dbReference>
<organism evidence="1 2">
    <name type="scientific">Peromyscus maniculatus bairdii</name>
    <name type="common">Prairie deer mouse</name>
    <dbReference type="NCBI Taxonomy" id="230844"/>
    <lineage>
        <taxon>Eukaryota</taxon>
        <taxon>Metazoa</taxon>
        <taxon>Chordata</taxon>
        <taxon>Craniata</taxon>
        <taxon>Vertebrata</taxon>
        <taxon>Euteleostomi</taxon>
        <taxon>Mammalia</taxon>
        <taxon>Eutheria</taxon>
        <taxon>Euarchontoglires</taxon>
        <taxon>Glires</taxon>
        <taxon>Rodentia</taxon>
        <taxon>Myomorpha</taxon>
        <taxon>Muroidea</taxon>
        <taxon>Cricetidae</taxon>
        <taxon>Neotominae</taxon>
        <taxon>Peromyscus</taxon>
    </lineage>
</organism>
<protein>
    <recommendedName>
        <fullName evidence="3">Interleukin-31</fullName>
    </recommendedName>
</protein>